<sequence>MSDNVSKPVSASCGPACEGESLIVEVIGKEHPEGHTFRIFDETNNEQQEWLKKQVEVEALDDSVLHVWPWKREPNRNLWMDIAAEEGAAIRVALFEGVASTKREIEQQRNRISPLVPLTLIHDPEPEPAHPKEHIVPVRPGFIYVFRRGRLWRELEVLYADSGVMEFRDVRLTDYRQGSRRDLTEDRRPAVGKAQPAIWIPVSEMSRSLLPEFQMAFSEVQWSAQRIAYLEVSDAARKERCQSLEGPEPLPDEASKSEDREKPGRLISLLELPEMRLREPYLEQNLARPWMSVYDLAGQHSQNLYSLAREEARAFAENKESASSALEKASYRDAALKRAPSARLAALESQLGGDESELWQALGKASDSLGEPREAGCWGVILQDHLFCVRHHVTQALSAQSLIEAVAKLAQKSEHIASAQLVQSVILPEKLGGNKNPLNDFACHLDTTYFGPLHMVLRSAQRRIAREELARAQKLVADTIRSTEYQSALADLFTLKKADYLEGFSVCSNIFQVLCQNPNDWDAESERDVVSEYQVRDANDLLLRIIEEGSDQPLHAMIFPSDELLVSRNQPSDPEECGDGRCRPNDLKEISESLPEVEDSQSLTAVALAALAKDEKSLELVTELKRWSAAVNTLLDGLQKHSQALLNRLKSRAYSLTGKFYGPLLRMAKARDPNLFDAVQLVARNAVPQGWLIIGVVDPAIGLKNGVTQADNEYRHKANLHKRFYGEFYNSEGEILASTAKSRLGPSADDVDPGKTRHAREVQVFAAPADSEVIETHRQLRSTTKWERFFDHARIPYLVFFIETFNILNERQLLSQINNDKGRARAGAGIVSAIMDLSFAGALAAERASKDLAMWKSVPKVLDRAWIKTEGTLIVRFFPLLEKALPKVITTRVIGGIATGGLAVLVSALDLVHEIDTGDYDAAAAYGISIVGTGMTMYGGMLLAHVAGNGAGWLALAGPWGWVALGLTLAIAGGVAAVFLDDEPLEEWLKRGPFGGESDNEFKHLKNDPDESFYRLTNLLSRPRIVVKNVHNFNSNVVKGGVVLTADQDREFSKVNTEVTIENNLCGLLDEVSLRSELRLVEASYKGSNWGLGSREVTKVKDVKVVAEESNASGKKLYLVLPERRPGITVSRIEVRAQWSAIWNGVGQCLKLVFPAPKLADDTQFDPEIHGEPDFTSDNLPFWANQKTHGIS</sequence>
<keyword evidence="2" id="KW-0812">Transmembrane</keyword>
<comment type="caution">
    <text evidence="3">The sequence shown here is derived from an EMBL/GenBank/DDBJ whole genome shotgun (WGS) entry which is preliminary data.</text>
</comment>
<keyword evidence="2" id="KW-1133">Transmembrane helix</keyword>
<feature type="region of interest" description="Disordered" evidence="1">
    <location>
        <begin position="240"/>
        <end position="262"/>
    </location>
</feature>
<dbReference type="CDD" id="cd20705">
    <property type="entry name" value="MIX_I"/>
    <property type="match status" value="1"/>
</dbReference>
<feature type="transmembrane region" description="Helical" evidence="2">
    <location>
        <begin position="893"/>
        <end position="912"/>
    </location>
</feature>
<dbReference type="EMBL" id="JABEVQ010000006">
    <property type="protein sequence ID" value="NWN92386.1"/>
    <property type="molecule type" value="Genomic_DNA"/>
</dbReference>
<dbReference type="Proteomes" id="UP000536442">
    <property type="component" value="Unassembled WGS sequence"/>
</dbReference>
<reference evidence="3 4" key="1">
    <citation type="submission" date="2020-03" db="EMBL/GenBank/DDBJ databases">
        <title>Metagenomic, metatranscriptomic, and metabolomic analyses revealed the key microbes and metabolic features during the fermentation of ganjang, Korean traditional soy sauce.</title>
        <authorList>
            <person name="Chun B.H."/>
            <person name="Jeon C.O."/>
        </authorList>
    </citation>
    <scope>NUCLEOTIDE SEQUENCE [LARGE SCALE GENOMIC DNA]</scope>
    <source>
        <strain evidence="3 4">KG14</strain>
    </source>
</reference>
<name>A0A851HXJ5_9GAMM</name>
<protein>
    <submittedName>
        <fullName evidence="3">MFS transporter</fullName>
    </submittedName>
</protein>
<gene>
    <name evidence="3" type="ORF">HLV39_12875</name>
</gene>
<feature type="compositionally biased region" description="Basic and acidic residues" evidence="1">
    <location>
        <begin position="253"/>
        <end position="262"/>
    </location>
</feature>
<accession>A0A851HXJ5</accession>
<keyword evidence="4" id="KW-1185">Reference proteome</keyword>
<evidence type="ECO:0000256" key="1">
    <source>
        <dbReference type="SAM" id="MobiDB-lite"/>
    </source>
</evidence>
<keyword evidence="2" id="KW-0472">Membrane</keyword>
<feature type="transmembrane region" description="Helical" evidence="2">
    <location>
        <begin position="924"/>
        <end position="948"/>
    </location>
</feature>
<evidence type="ECO:0000313" key="3">
    <source>
        <dbReference type="EMBL" id="NWN92386.1"/>
    </source>
</evidence>
<organism evidence="3 4">
    <name type="scientific">Marinobacter adhaerens</name>
    <dbReference type="NCBI Taxonomy" id="1033846"/>
    <lineage>
        <taxon>Bacteria</taxon>
        <taxon>Pseudomonadati</taxon>
        <taxon>Pseudomonadota</taxon>
        <taxon>Gammaproteobacteria</taxon>
        <taxon>Pseudomonadales</taxon>
        <taxon>Marinobacteraceae</taxon>
        <taxon>Marinobacter</taxon>
    </lineage>
</organism>
<feature type="transmembrane region" description="Helical" evidence="2">
    <location>
        <begin position="960"/>
        <end position="980"/>
    </location>
</feature>
<evidence type="ECO:0000313" key="4">
    <source>
        <dbReference type="Proteomes" id="UP000536442"/>
    </source>
</evidence>
<evidence type="ECO:0000256" key="2">
    <source>
        <dbReference type="SAM" id="Phobius"/>
    </source>
</evidence>
<proteinExistence type="predicted"/>
<dbReference type="AlphaFoldDB" id="A0A851HXJ5"/>